<evidence type="ECO:0000256" key="6">
    <source>
        <dbReference type="ARBA" id="ARBA00022989"/>
    </source>
</evidence>
<evidence type="ECO:0000256" key="3">
    <source>
        <dbReference type="ARBA" id="ARBA00022448"/>
    </source>
</evidence>
<keyword evidence="13" id="KW-1185">Reference proteome</keyword>
<dbReference type="EMBL" id="JMQC01000008">
    <property type="protein sequence ID" value="KFM99099.1"/>
    <property type="molecule type" value="Genomic_DNA"/>
</dbReference>
<reference evidence="11 13" key="2">
    <citation type="submission" date="2018-08" db="EMBL/GenBank/DDBJ databases">
        <title>Bacillus clarus sp. nov. strain PS00077A.</title>
        <authorList>
            <person name="Mendez Acevedo M."/>
            <person name="Carroll L."/>
            <person name="Mukherjee M."/>
            <person name="Wiedmann M."/>
            <person name="Kovac J."/>
        </authorList>
    </citation>
    <scope>NUCLEOTIDE SEQUENCE [LARGE SCALE GENOMIC DNA]</scope>
    <source>
        <strain evidence="11 13">PS00077A</strain>
    </source>
</reference>
<protein>
    <recommendedName>
        <fullName evidence="8">Transport permease protein</fullName>
    </recommendedName>
</protein>
<dbReference type="PATRIC" id="fig|1405.8.peg.2438"/>
<keyword evidence="7 8" id="KW-0472">Membrane</keyword>
<organism evidence="10 12">
    <name type="scientific">Bacillus clarus</name>
    <dbReference type="NCBI Taxonomy" id="2338372"/>
    <lineage>
        <taxon>Bacteria</taxon>
        <taxon>Bacillati</taxon>
        <taxon>Bacillota</taxon>
        <taxon>Bacilli</taxon>
        <taxon>Bacillales</taxon>
        <taxon>Bacillaceae</taxon>
        <taxon>Bacillus</taxon>
        <taxon>Bacillus cereus group</taxon>
    </lineage>
</organism>
<comment type="caution">
    <text evidence="8">Lacks conserved residue(s) required for the propagation of feature annotation.</text>
</comment>
<evidence type="ECO:0000313" key="12">
    <source>
        <dbReference type="Proteomes" id="UP000029389"/>
    </source>
</evidence>
<evidence type="ECO:0000256" key="5">
    <source>
        <dbReference type="ARBA" id="ARBA00022692"/>
    </source>
</evidence>
<comment type="caution">
    <text evidence="10">The sequence shown here is derived from an EMBL/GenBank/DDBJ whole genome shotgun (WGS) entry which is preliminary data.</text>
</comment>
<evidence type="ECO:0000256" key="4">
    <source>
        <dbReference type="ARBA" id="ARBA00022475"/>
    </source>
</evidence>
<dbReference type="GO" id="GO:0005886">
    <property type="term" value="C:plasma membrane"/>
    <property type="evidence" value="ECO:0007669"/>
    <property type="project" value="UniProtKB-SubCell"/>
</dbReference>
<sequence>MNAMIMVLKEQINSLYLIKRLSIYQVKSTNKDNYLGIVWEMLNPLIQMGIYWFVFGTAIRGGSGVNGVPFIYWLISGISVWFFINPATMQASKSIYTRLNMISRMSFPMSVIPSYVIMSNFYQHLVLIGIVTFIFLVSGQGISIYYIQLIYYMFATVMLVFAFSLITSTLSTIVRDVQMIVQSLMRMLLYLTPILWTPEKLPLALQKIMQLNPLCYIVQGYRNAFLGTGWFYEDIMYTLYFWGIVFFMLLIGTAVHVKFRKHFVDYL</sequence>
<dbReference type="InterPro" id="IPR047817">
    <property type="entry name" value="ABC2_TM_bact-type"/>
</dbReference>
<dbReference type="RefSeq" id="WP_042981004.1">
    <property type="nucleotide sequence ID" value="NZ_JMQC01000008.1"/>
</dbReference>
<accession>A0A090YKZ2</accession>
<keyword evidence="3 8" id="KW-0813">Transport</keyword>
<proteinExistence type="inferred from homology"/>
<dbReference type="InterPro" id="IPR013525">
    <property type="entry name" value="ABC2_TM"/>
</dbReference>
<feature type="transmembrane region" description="Helical" evidence="8">
    <location>
        <begin position="149"/>
        <end position="167"/>
    </location>
</feature>
<dbReference type="GO" id="GO:0140359">
    <property type="term" value="F:ABC-type transporter activity"/>
    <property type="evidence" value="ECO:0007669"/>
    <property type="project" value="InterPro"/>
</dbReference>
<evidence type="ECO:0000256" key="8">
    <source>
        <dbReference type="RuleBase" id="RU361157"/>
    </source>
</evidence>
<dbReference type="EMBL" id="QVOD01000007">
    <property type="protein sequence ID" value="RFT67525.1"/>
    <property type="molecule type" value="Genomic_DNA"/>
</dbReference>
<dbReference type="Proteomes" id="UP000029389">
    <property type="component" value="Unassembled WGS sequence"/>
</dbReference>
<evidence type="ECO:0000313" key="13">
    <source>
        <dbReference type="Proteomes" id="UP000264294"/>
    </source>
</evidence>
<name>A0A090YKZ2_9BACI</name>
<evidence type="ECO:0000313" key="11">
    <source>
        <dbReference type="EMBL" id="RFT67525.1"/>
    </source>
</evidence>
<evidence type="ECO:0000259" key="9">
    <source>
        <dbReference type="PROSITE" id="PS51012"/>
    </source>
</evidence>
<feature type="transmembrane region" description="Helical" evidence="8">
    <location>
        <begin position="112"/>
        <end position="137"/>
    </location>
</feature>
<evidence type="ECO:0000256" key="7">
    <source>
        <dbReference type="ARBA" id="ARBA00023136"/>
    </source>
</evidence>
<keyword evidence="5 8" id="KW-0812">Transmembrane</keyword>
<keyword evidence="4 8" id="KW-1003">Cell membrane</keyword>
<comment type="subcellular location">
    <subcellularLocation>
        <location evidence="1 8">Cell membrane</location>
        <topology evidence="1 8">Multi-pass membrane protein</topology>
    </subcellularLocation>
</comment>
<comment type="similarity">
    <text evidence="2 8">Belongs to the ABC-2 integral membrane protein family.</text>
</comment>
<evidence type="ECO:0000256" key="2">
    <source>
        <dbReference type="ARBA" id="ARBA00007783"/>
    </source>
</evidence>
<dbReference type="GO" id="GO:0015920">
    <property type="term" value="P:lipopolysaccharide transport"/>
    <property type="evidence" value="ECO:0007669"/>
    <property type="project" value="TreeGrafter"/>
</dbReference>
<keyword evidence="6 8" id="KW-1133">Transmembrane helix</keyword>
<dbReference type="PROSITE" id="PS51012">
    <property type="entry name" value="ABC_TM2"/>
    <property type="match status" value="1"/>
</dbReference>
<feature type="domain" description="ABC transmembrane type-2" evidence="9">
    <location>
        <begin position="35"/>
        <end position="262"/>
    </location>
</feature>
<dbReference type="PANTHER" id="PTHR30413:SF10">
    <property type="entry name" value="CAPSULE POLYSACCHARIDE EXPORT INNER-MEMBRANE PROTEIN CTRC"/>
    <property type="match status" value="1"/>
</dbReference>
<feature type="transmembrane region" description="Helical" evidence="8">
    <location>
        <begin position="239"/>
        <end position="257"/>
    </location>
</feature>
<reference evidence="10 12" key="1">
    <citation type="submission" date="2014-04" db="EMBL/GenBank/DDBJ databases">
        <authorList>
            <person name="Bishop-Lilly K.A."/>
            <person name="Broomall S.M."/>
            <person name="Chain P.S."/>
            <person name="Chertkov O."/>
            <person name="Coyne S.R."/>
            <person name="Daligault H.E."/>
            <person name="Davenport K.W."/>
            <person name="Erkkila T."/>
            <person name="Frey K.G."/>
            <person name="Gibbons H.S."/>
            <person name="Gu W."/>
            <person name="Jaissle J."/>
            <person name="Johnson S.L."/>
            <person name="Koroleva G.I."/>
            <person name="Ladner J.T."/>
            <person name="Lo C.-C."/>
            <person name="Minogue T.D."/>
            <person name="Munk C."/>
            <person name="Palacios G.F."/>
            <person name="Redden C.L."/>
            <person name="Rosenzweig C.N."/>
            <person name="Scholz M.B."/>
            <person name="Teshima H."/>
            <person name="Xu Y."/>
        </authorList>
    </citation>
    <scope>NUCLEOTIDE SEQUENCE [LARGE SCALE GENOMIC DNA]</scope>
    <source>
        <strain evidence="10 12">BHP</strain>
    </source>
</reference>
<dbReference type="Proteomes" id="UP000264294">
    <property type="component" value="Unassembled WGS sequence"/>
</dbReference>
<evidence type="ECO:0000313" key="10">
    <source>
        <dbReference type="EMBL" id="KFM99099.1"/>
    </source>
</evidence>
<dbReference type="AlphaFoldDB" id="A0A090YKZ2"/>
<evidence type="ECO:0000256" key="1">
    <source>
        <dbReference type="ARBA" id="ARBA00004651"/>
    </source>
</evidence>
<dbReference type="Pfam" id="PF01061">
    <property type="entry name" value="ABC2_membrane"/>
    <property type="match status" value="1"/>
</dbReference>
<feature type="transmembrane region" description="Helical" evidence="8">
    <location>
        <begin position="34"/>
        <end position="55"/>
    </location>
</feature>
<gene>
    <name evidence="11" type="ORF">D0U04_08725</name>
    <name evidence="10" type="ORF">DJ93_2257</name>
</gene>
<dbReference type="PANTHER" id="PTHR30413">
    <property type="entry name" value="INNER MEMBRANE TRANSPORT PERMEASE"/>
    <property type="match status" value="1"/>
</dbReference>
<feature type="transmembrane region" description="Helical" evidence="8">
    <location>
        <begin position="70"/>
        <end position="91"/>
    </location>
</feature>